<accession>A0ACB6RHP9</accession>
<sequence>MRSLPLAILSSVLAYANVAIAGDMITNSRIKVQLFAAPAFFSEVSVDAYNNQCLSLDNNLIDGRVQSILVGGHDVSAVLSRDDYWYCQFFDNYDCKSESGDQYLTFADGVNNLASIGWGTKIHGLRCRNQNPSSS</sequence>
<protein>
    <submittedName>
        <fullName evidence="1">Uncharacterized protein</fullName>
    </submittedName>
</protein>
<name>A0ACB6RHP9_9PLEO</name>
<dbReference type="EMBL" id="MU006756">
    <property type="protein sequence ID" value="KAF2621416.1"/>
    <property type="molecule type" value="Genomic_DNA"/>
</dbReference>
<evidence type="ECO:0000313" key="2">
    <source>
        <dbReference type="Proteomes" id="UP000799754"/>
    </source>
</evidence>
<reference evidence="1" key="1">
    <citation type="journal article" date="2020" name="Stud. Mycol.">
        <title>101 Dothideomycetes genomes: a test case for predicting lifestyles and emergence of pathogens.</title>
        <authorList>
            <person name="Haridas S."/>
            <person name="Albert R."/>
            <person name="Binder M."/>
            <person name="Bloem J."/>
            <person name="Labutti K."/>
            <person name="Salamov A."/>
            <person name="Andreopoulos B."/>
            <person name="Baker S."/>
            <person name="Barry K."/>
            <person name="Bills G."/>
            <person name="Bluhm B."/>
            <person name="Cannon C."/>
            <person name="Castanera R."/>
            <person name="Culley D."/>
            <person name="Daum C."/>
            <person name="Ezra D."/>
            <person name="Gonzalez J."/>
            <person name="Henrissat B."/>
            <person name="Kuo A."/>
            <person name="Liang C."/>
            <person name="Lipzen A."/>
            <person name="Lutzoni F."/>
            <person name="Magnuson J."/>
            <person name="Mondo S."/>
            <person name="Nolan M."/>
            <person name="Ohm R."/>
            <person name="Pangilinan J."/>
            <person name="Park H.-J."/>
            <person name="Ramirez L."/>
            <person name="Alfaro M."/>
            <person name="Sun H."/>
            <person name="Tritt A."/>
            <person name="Yoshinaga Y."/>
            <person name="Zwiers L.-H."/>
            <person name="Turgeon B."/>
            <person name="Goodwin S."/>
            <person name="Spatafora J."/>
            <person name="Crous P."/>
            <person name="Grigoriev I."/>
        </authorList>
    </citation>
    <scope>NUCLEOTIDE SEQUENCE</scope>
    <source>
        <strain evidence="1">CBS 525.71</strain>
    </source>
</reference>
<gene>
    <name evidence="1" type="ORF">BU25DRAFT_379777</name>
</gene>
<dbReference type="Proteomes" id="UP000799754">
    <property type="component" value="Unassembled WGS sequence"/>
</dbReference>
<evidence type="ECO:0000313" key="1">
    <source>
        <dbReference type="EMBL" id="KAF2621416.1"/>
    </source>
</evidence>
<comment type="caution">
    <text evidence="1">The sequence shown here is derived from an EMBL/GenBank/DDBJ whole genome shotgun (WGS) entry which is preliminary data.</text>
</comment>
<proteinExistence type="predicted"/>
<organism evidence="1 2">
    <name type="scientific">Macroventuria anomochaeta</name>
    <dbReference type="NCBI Taxonomy" id="301207"/>
    <lineage>
        <taxon>Eukaryota</taxon>
        <taxon>Fungi</taxon>
        <taxon>Dikarya</taxon>
        <taxon>Ascomycota</taxon>
        <taxon>Pezizomycotina</taxon>
        <taxon>Dothideomycetes</taxon>
        <taxon>Pleosporomycetidae</taxon>
        <taxon>Pleosporales</taxon>
        <taxon>Pleosporineae</taxon>
        <taxon>Didymellaceae</taxon>
        <taxon>Macroventuria</taxon>
    </lineage>
</organism>
<keyword evidence="2" id="KW-1185">Reference proteome</keyword>